<protein>
    <submittedName>
        <fullName evidence="1">Uncharacterized protein</fullName>
    </submittedName>
</protein>
<dbReference type="Proteomes" id="UP001222325">
    <property type="component" value="Unassembled WGS sequence"/>
</dbReference>
<evidence type="ECO:0000313" key="2">
    <source>
        <dbReference type="Proteomes" id="UP001222325"/>
    </source>
</evidence>
<evidence type="ECO:0000313" key="1">
    <source>
        <dbReference type="EMBL" id="KAJ7070434.1"/>
    </source>
</evidence>
<organism evidence="1 2">
    <name type="scientific">Mycena belliarum</name>
    <dbReference type="NCBI Taxonomy" id="1033014"/>
    <lineage>
        <taxon>Eukaryota</taxon>
        <taxon>Fungi</taxon>
        <taxon>Dikarya</taxon>
        <taxon>Basidiomycota</taxon>
        <taxon>Agaricomycotina</taxon>
        <taxon>Agaricomycetes</taxon>
        <taxon>Agaricomycetidae</taxon>
        <taxon>Agaricales</taxon>
        <taxon>Marasmiineae</taxon>
        <taxon>Mycenaceae</taxon>
        <taxon>Mycena</taxon>
    </lineage>
</organism>
<sequence length="239" mass="25353">MPFSRLCLCLHPRRHRFCFCAHPACLLLHSHARGASFEPLVPVSSLLCPALPYTPSPTVPVCFPIVPPLAARPCPSAPDIDNARPPRLPVRFPHLRQNRVPPPAARTCASDIDNARAPRLATRTFRGAGSASRSGGHRPRIRRHAASALAIASRCPLVLAPWRTRTCCRAAARYICAEPVSLPHPAPASLVEPGPAAARAFPCARSMRAVSPICAGRGVRGACAAGCTAAAVCATRTRA</sequence>
<name>A0AAD6TN73_9AGAR</name>
<accession>A0AAD6TN73</accession>
<comment type="caution">
    <text evidence="1">The sequence shown here is derived from an EMBL/GenBank/DDBJ whole genome shotgun (WGS) entry which is preliminary data.</text>
</comment>
<dbReference type="EMBL" id="JARJCN010000128">
    <property type="protein sequence ID" value="KAJ7070434.1"/>
    <property type="molecule type" value="Genomic_DNA"/>
</dbReference>
<gene>
    <name evidence="1" type="ORF">B0H15DRAFT_89113</name>
</gene>
<proteinExistence type="predicted"/>
<dbReference type="AlphaFoldDB" id="A0AAD6TN73"/>
<reference evidence="1" key="1">
    <citation type="submission" date="2023-03" db="EMBL/GenBank/DDBJ databases">
        <title>Massive genome expansion in bonnet fungi (Mycena s.s.) driven by repeated elements and novel gene families across ecological guilds.</title>
        <authorList>
            <consortium name="Lawrence Berkeley National Laboratory"/>
            <person name="Harder C.B."/>
            <person name="Miyauchi S."/>
            <person name="Viragh M."/>
            <person name="Kuo A."/>
            <person name="Thoen E."/>
            <person name="Andreopoulos B."/>
            <person name="Lu D."/>
            <person name="Skrede I."/>
            <person name="Drula E."/>
            <person name="Henrissat B."/>
            <person name="Morin E."/>
            <person name="Kohler A."/>
            <person name="Barry K."/>
            <person name="LaButti K."/>
            <person name="Morin E."/>
            <person name="Salamov A."/>
            <person name="Lipzen A."/>
            <person name="Mereny Z."/>
            <person name="Hegedus B."/>
            <person name="Baldrian P."/>
            <person name="Stursova M."/>
            <person name="Weitz H."/>
            <person name="Taylor A."/>
            <person name="Grigoriev I.V."/>
            <person name="Nagy L.G."/>
            <person name="Martin F."/>
            <person name="Kauserud H."/>
        </authorList>
    </citation>
    <scope>NUCLEOTIDE SEQUENCE</scope>
    <source>
        <strain evidence="1">CBHHK173m</strain>
    </source>
</reference>
<keyword evidence="2" id="KW-1185">Reference proteome</keyword>